<reference evidence="2 3" key="1">
    <citation type="submission" date="2018-02" db="EMBL/GenBank/DDBJ databases">
        <title>Draft genome of wild Prunus yedoensis var. nudiflora.</title>
        <authorList>
            <person name="Baek S."/>
            <person name="Kim J.-H."/>
            <person name="Choi K."/>
            <person name="Kim G.-B."/>
            <person name="Cho A."/>
            <person name="Jang H."/>
            <person name="Shin C.-H."/>
            <person name="Yu H.-J."/>
            <person name="Mun J.-H."/>
        </authorList>
    </citation>
    <scope>NUCLEOTIDE SEQUENCE [LARGE SCALE GENOMIC DNA]</scope>
    <source>
        <strain evidence="3">cv. Jeju island</strain>
        <tissue evidence="2">Leaf</tissue>
    </source>
</reference>
<dbReference type="OrthoDB" id="641149at2759"/>
<dbReference type="GO" id="GO:0032259">
    <property type="term" value="P:methylation"/>
    <property type="evidence" value="ECO:0007669"/>
    <property type="project" value="UniProtKB-KW"/>
</dbReference>
<dbReference type="STRING" id="2094558.A0A314U9Q5"/>
<dbReference type="EMBL" id="PJQY01003839">
    <property type="protein sequence ID" value="PQM34051.1"/>
    <property type="molecule type" value="Genomic_DNA"/>
</dbReference>
<dbReference type="PANTHER" id="PTHR23068">
    <property type="entry name" value="DNA CYTOSINE-5- -METHYLTRANSFERASE 3-RELATED"/>
    <property type="match status" value="1"/>
</dbReference>
<protein>
    <submittedName>
        <fullName evidence="2">Putative inactive DNA (Cytosine-5)-methyltransferase DRM3 isoform X1</fullName>
    </submittedName>
</protein>
<evidence type="ECO:0000313" key="2">
    <source>
        <dbReference type="EMBL" id="PQM34051.1"/>
    </source>
</evidence>
<accession>A0A314U9Q5</accession>
<sequence length="348" mass="38683">MQHLRLNLIVFFVDGDWRPSLCSLWSIVILYFPSLLQLIHFKKVNMTNYSNRKSSSEQECEKAIVPKEEILDFELPSNAAFSGHFGNNAASSSQSNTRSDLIGMGFLPSLVDKVIEQKGEGDVELLLETLLSHSGSQKSDSGSSDSLDSLFDDKDESSPPEVSNIIQPKEEPDLADGLDERKRASLLMMNFSPNEAPQPGEDAPINDLVDFIIAAQVAVKLENDIGDSTTHGDEEKDEDANDEKLYGTMEKTLRLLEMGFSENQVSWAIEKFGSRAPIGDLADSIVAYQISDDCYKENKYSAHSNHSRTGVGSRFFATDHMIQLKLKVGNFIRIQFLNQGIATHQTIL</sequence>
<feature type="region of interest" description="Disordered" evidence="1">
    <location>
        <begin position="134"/>
        <end position="175"/>
    </location>
</feature>
<name>A0A314U9Q5_PRUYE</name>
<proteinExistence type="predicted"/>
<dbReference type="InterPro" id="IPR050390">
    <property type="entry name" value="C5-Methyltransferase"/>
</dbReference>
<dbReference type="Proteomes" id="UP000250321">
    <property type="component" value="Unassembled WGS sequence"/>
</dbReference>
<comment type="caution">
    <text evidence="2">The sequence shown here is derived from an EMBL/GenBank/DDBJ whole genome shotgun (WGS) entry which is preliminary data.</text>
</comment>
<dbReference type="AlphaFoldDB" id="A0A314U9Q5"/>
<keyword evidence="2" id="KW-0489">Methyltransferase</keyword>
<evidence type="ECO:0000313" key="3">
    <source>
        <dbReference type="Proteomes" id="UP000250321"/>
    </source>
</evidence>
<evidence type="ECO:0000256" key="1">
    <source>
        <dbReference type="SAM" id="MobiDB-lite"/>
    </source>
</evidence>
<feature type="compositionally biased region" description="Low complexity" evidence="1">
    <location>
        <begin position="134"/>
        <end position="149"/>
    </location>
</feature>
<keyword evidence="2" id="KW-0808">Transferase</keyword>
<keyword evidence="3" id="KW-1185">Reference proteome</keyword>
<gene>
    <name evidence="2" type="ORF">Pyn_27590</name>
</gene>
<dbReference type="GO" id="GO:0008168">
    <property type="term" value="F:methyltransferase activity"/>
    <property type="evidence" value="ECO:0007669"/>
    <property type="project" value="UniProtKB-KW"/>
</dbReference>
<dbReference type="PANTHER" id="PTHR23068:SF11">
    <property type="entry name" value="INACTIVE DNA (CYTOSINE-5)-METHYLTRANSFERASE DRM3-RELATED"/>
    <property type="match status" value="1"/>
</dbReference>
<dbReference type="GO" id="GO:0005634">
    <property type="term" value="C:nucleus"/>
    <property type="evidence" value="ECO:0007669"/>
    <property type="project" value="TreeGrafter"/>
</dbReference>
<organism evidence="2 3">
    <name type="scientific">Prunus yedoensis var. nudiflora</name>
    <dbReference type="NCBI Taxonomy" id="2094558"/>
    <lineage>
        <taxon>Eukaryota</taxon>
        <taxon>Viridiplantae</taxon>
        <taxon>Streptophyta</taxon>
        <taxon>Embryophyta</taxon>
        <taxon>Tracheophyta</taxon>
        <taxon>Spermatophyta</taxon>
        <taxon>Magnoliopsida</taxon>
        <taxon>eudicotyledons</taxon>
        <taxon>Gunneridae</taxon>
        <taxon>Pentapetalae</taxon>
        <taxon>rosids</taxon>
        <taxon>fabids</taxon>
        <taxon>Rosales</taxon>
        <taxon>Rosaceae</taxon>
        <taxon>Amygdaloideae</taxon>
        <taxon>Amygdaleae</taxon>
        <taxon>Prunus</taxon>
    </lineage>
</organism>